<proteinExistence type="predicted"/>
<feature type="repeat" description="TPR" evidence="1">
    <location>
        <begin position="310"/>
        <end position="343"/>
    </location>
</feature>
<dbReference type="SUPFAM" id="SSF82199">
    <property type="entry name" value="SET domain"/>
    <property type="match status" value="1"/>
</dbReference>
<organism evidence="4 5">
    <name type="scientific">Sporothrix curviconia</name>
    <dbReference type="NCBI Taxonomy" id="1260050"/>
    <lineage>
        <taxon>Eukaryota</taxon>
        <taxon>Fungi</taxon>
        <taxon>Dikarya</taxon>
        <taxon>Ascomycota</taxon>
        <taxon>Pezizomycotina</taxon>
        <taxon>Sordariomycetes</taxon>
        <taxon>Sordariomycetidae</taxon>
        <taxon>Ophiostomatales</taxon>
        <taxon>Ophiostomataceae</taxon>
        <taxon>Sporothrix</taxon>
    </lineage>
</organism>
<dbReference type="PANTHER" id="PTHR47643:SF2">
    <property type="entry name" value="TPR DOMAIN PROTEIN (AFU_ORTHOLOGUE AFUA_5G12710)"/>
    <property type="match status" value="1"/>
</dbReference>
<dbReference type="SMART" id="SM00028">
    <property type="entry name" value="TPR"/>
    <property type="match status" value="2"/>
</dbReference>
<gene>
    <name evidence="4" type="ORF">SCUCBS95973_004462</name>
</gene>
<keyword evidence="2" id="KW-0175">Coiled coil</keyword>
<dbReference type="Pfam" id="PF00856">
    <property type="entry name" value="SET"/>
    <property type="match status" value="1"/>
</dbReference>
<dbReference type="InterPro" id="IPR001214">
    <property type="entry name" value="SET_dom"/>
</dbReference>
<evidence type="ECO:0000256" key="1">
    <source>
        <dbReference type="PROSITE-ProRule" id="PRU00339"/>
    </source>
</evidence>
<protein>
    <recommendedName>
        <fullName evidence="3">SET domain-containing protein</fullName>
    </recommendedName>
</protein>
<dbReference type="InterPro" id="IPR046341">
    <property type="entry name" value="SET_dom_sf"/>
</dbReference>
<keyword evidence="5" id="KW-1185">Reference proteome</keyword>
<sequence length="802" mass="86050">MDSKATEYAGLLKKQRELLQKAKQFKGQKPPLSLRPSRMQLSFEFMMAAGTRDIMKLQSRNAAFIRSSFIGEAYPPCVLPLADLVPIGLRDLVLETVHRGRVLVVRTFCEPTRMTAVQNAVEDQVSDVDRLNIYNFPPDADATDVLPRGVVFAVKEPYYKRAADGGVVVRVDHPSDLVVLKLGSSLIPAALESSSAASSRKMLPPSAASLKESGNTAFKNKDWLLADSLYSDALNAVNAVNAVDSADSAEASGNNDLRAALYRNRAAARLRLGRHEMALADALAGMVPAAEKTDYPDTAAATGAATDANTKALYRAGRAAYEMGEFSQAEKHFEAAVALDDQLGEAAAELKRTRKRLEEQETGAYDFAAMHKAATHRHPRLDHASFLKNTRVGPTGSRGQGLFAAKDLKAGDVVFVEKGCHVTHAADDGADITMLLNINTNRGSSGADATALCTLVNRLLWSPALADKYFDLYDGGTAPGSSAAATEKTQAKAHFVDGKVPVDTFRAQAIAELNAFECPRVKTGDGSAAERARSGSNGMTENDLKTSVGIWLHASRANHACIPIINRAFIGDMMIVRAARDIRAGDELFMSYESPITPLAKHQQKMRTSYGFDCACALCQADQQAAAGPGAALAKRERLTSKISTLLEAHPITASGMRGVSLATRSEAKRLLEDVRDTYRPAHLYANLARPACIGIGLWTVASGSQHIGHKGGQESIAADLARAISVLRDAGFFVEVDKGGKVTVERLHAINMESSVHTAAYASQALKAMGNRGAASAMLNLARNIYTIDHGTDKGFKAEYC</sequence>
<dbReference type="InterPro" id="IPR053209">
    <property type="entry name" value="Gramillin-biosynth_MTr"/>
</dbReference>
<keyword evidence="1" id="KW-0802">TPR repeat</keyword>
<dbReference type="InterPro" id="IPR011990">
    <property type="entry name" value="TPR-like_helical_dom_sf"/>
</dbReference>
<accession>A0ABP0BP84</accession>
<evidence type="ECO:0000256" key="2">
    <source>
        <dbReference type="SAM" id="Coils"/>
    </source>
</evidence>
<dbReference type="PROSITE" id="PS50280">
    <property type="entry name" value="SET"/>
    <property type="match status" value="1"/>
</dbReference>
<dbReference type="Gene3D" id="2.170.270.10">
    <property type="entry name" value="SET domain"/>
    <property type="match status" value="1"/>
</dbReference>
<dbReference type="Proteomes" id="UP001642405">
    <property type="component" value="Unassembled WGS sequence"/>
</dbReference>
<evidence type="ECO:0000313" key="5">
    <source>
        <dbReference type="Proteomes" id="UP001642405"/>
    </source>
</evidence>
<dbReference type="SUPFAM" id="SSF48452">
    <property type="entry name" value="TPR-like"/>
    <property type="match status" value="1"/>
</dbReference>
<feature type="coiled-coil region" evidence="2">
    <location>
        <begin position="336"/>
        <end position="363"/>
    </location>
</feature>
<reference evidence="4 5" key="1">
    <citation type="submission" date="2024-01" db="EMBL/GenBank/DDBJ databases">
        <authorList>
            <person name="Allen C."/>
            <person name="Tagirdzhanova G."/>
        </authorList>
    </citation>
    <scope>NUCLEOTIDE SEQUENCE [LARGE SCALE GENOMIC DNA]</scope>
</reference>
<evidence type="ECO:0000313" key="4">
    <source>
        <dbReference type="EMBL" id="CAK7221342.1"/>
    </source>
</evidence>
<feature type="domain" description="SET" evidence="3">
    <location>
        <begin position="388"/>
        <end position="593"/>
    </location>
</feature>
<dbReference type="PROSITE" id="PS50005">
    <property type="entry name" value="TPR"/>
    <property type="match status" value="1"/>
</dbReference>
<dbReference type="InterPro" id="IPR019734">
    <property type="entry name" value="TPR_rpt"/>
</dbReference>
<dbReference type="EMBL" id="CAWUHB010000022">
    <property type="protein sequence ID" value="CAK7221342.1"/>
    <property type="molecule type" value="Genomic_DNA"/>
</dbReference>
<dbReference type="CDD" id="cd20071">
    <property type="entry name" value="SET_SMYD"/>
    <property type="match status" value="1"/>
</dbReference>
<evidence type="ECO:0000259" key="3">
    <source>
        <dbReference type="PROSITE" id="PS50280"/>
    </source>
</evidence>
<comment type="caution">
    <text evidence="4">The sequence shown here is derived from an EMBL/GenBank/DDBJ whole genome shotgun (WGS) entry which is preliminary data.</text>
</comment>
<dbReference type="PANTHER" id="PTHR47643">
    <property type="entry name" value="TPR DOMAIN PROTEIN (AFU_ORTHOLOGUE AFUA_5G12710)"/>
    <property type="match status" value="1"/>
</dbReference>
<dbReference type="Gene3D" id="1.25.40.10">
    <property type="entry name" value="Tetratricopeptide repeat domain"/>
    <property type="match status" value="1"/>
</dbReference>
<name>A0ABP0BP84_9PEZI</name>